<name>A0AC35TG11_9BILA</name>
<dbReference type="WBParaSite" id="RSKR_0000010332.1">
    <property type="protein sequence ID" value="RSKR_0000010332.1"/>
    <property type="gene ID" value="RSKR_0000010332"/>
</dbReference>
<accession>A0AC35TG11</accession>
<dbReference type="Proteomes" id="UP000095286">
    <property type="component" value="Unplaced"/>
</dbReference>
<proteinExistence type="predicted"/>
<sequence>MSSFTDSQILEALWNNPSLLEQVRETLLPQPSSTNILSQNIPSHNSSPTIPASSVPLTRTKEEFLLFAQEAYKNVDSEVQFKSQFIVGMKTEKFCKDVFLYVPDQTNYANPLGYVFTKKYVFYLPINSKK</sequence>
<protein>
    <submittedName>
        <fullName evidence="2">SERPIN domain-containing protein</fullName>
    </submittedName>
</protein>
<evidence type="ECO:0000313" key="2">
    <source>
        <dbReference type="WBParaSite" id="RSKR_0000010332.1"/>
    </source>
</evidence>
<organism evidence="1 2">
    <name type="scientific">Rhabditophanes sp. KR3021</name>
    <dbReference type="NCBI Taxonomy" id="114890"/>
    <lineage>
        <taxon>Eukaryota</taxon>
        <taxon>Metazoa</taxon>
        <taxon>Ecdysozoa</taxon>
        <taxon>Nematoda</taxon>
        <taxon>Chromadorea</taxon>
        <taxon>Rhabditida</taxon>
        <taxon>Tylenchina</taxon>
        <taxon>Panagrolaimomorpha</taxon>
        <taxon>Strongyloidoidea</taxon>
        <taxon>Alloionematidae</taxon>
        <taxon>Rhabditophanes</taxon>
    </lineage>
</organism>
<reference evidence="2" key="1">
    <citation type="submission" date="2016-11" db="UniProtKB">
        <authorList>
            <consortium name="WormBaseParasite"/>
        </authorList>
    </citation>
    <scope>IDENTIFICATION</scope>
    <source>
        <strain evidence="2">KR3021</strain>
    </source>
</reference>
<evidence type="ECO:0000313" key="1">
    <source>
        <dbReference type="Proteomes" id="UP000095286"/>
    </source>
</evidence>